<sequence>MHKVTKARYEELIKEAINKCQLVEIDLSKKTKTKKALKKWHLVVNKLIKRIQCLLEGQRRRNVKNLNKIVKLLANLNKLLEIKSNVAFVLRSCKVTYHKNICEELLADLNNSLDIELNNAFILNEYEEDISDDNKYKKLLRFK</sequence>
<name>A0A9N9DY34_9GLOM</name>
<reference evidence="1" key="1">
    <citation type="submission" date="2021-06" db="EMBL/GenBank/DDBJ databases">
        <authorList>
            <person name="Kallberg Y."/>
            <person name="Tangrot J."/>
            <person name="Rosling A."/>
        </authorList>
    </citation>
    <scope>NUCLEOTIDE SEQUENCE</scope>
    <source>
        <strain evidence="1">FL966</strain>
    </source>
</reference>
<accession>A0A9N9DY34</accession>
<proteinExistence type="predicted"/>
<gene>
    <name evidence="1" type="ORF">CPELLU_LOCUS9398</name>
</gene>
<dbReference type="EMBL" id="CAJVQA010007144">
    <property type="protein sequence ID" value="CAG8652334.1"/>
    <property type="molecule type" value="Genomic_DNA"/>
</dbReference>
<comment type="caution">
    <text evidence="1">The sequence shown here is derived from an EMBL/GenBank/DDBJ whole genome shotgun (WGS) entry which is preliminary data.</text>
</comment>
<evidence type="ECO:0000313" key="2">
    <source>
        <dbReference type="Proteomes" id="UP000789759"/>
    </source>
</evidence>
<evidence type="ECO:0000313" key="1">
    <source>
        <dbReference type="EMBL" id="CAG8652334.1"/>
    </source>
</evidence>
<dbReference type="AlphaFoldDB" id="A0A9N9DY34"/>
<protein>
    <submittedName>
        <fullName evidence="1">23796_t:CDS:1</fullName>
    </submittedName>
</protein>
<keyword evidence="2" id="KW-1185">Reference proteome</keyword>
<organism evidence="1 2">
    <name type="scientific">Cetraspora pellucida</name>
    <dbReference type="NCBI Taxonomy" id="1433469"/>
    <lineage>
        <taxon>Eukaryota</taxon>
        <taxon>Fungi</taxon>
        <taxon>Fungi incertae sedis</taxon>
        <taxon>Mucoromycota</taxon>
        <taxon>Glomeromycotina</taxon>
        <taxon>Glomeromycetes</taxon>
        <taxon>Diversisporales</taxon>
        <taxon>Gigasporaceae</taxon>
        <taxon>Cetraspora</taxon>
    </lineage>
</organism>
<dbReference type="Proteomes" id="UP000789759">
    <property type="component" value="Unassembled WGS sequence"/>
</dbReference>